<dbReference type="InterPro" id="IPR028994">
    <property type="entry name" value="Integrin_alpha_N"/>
</dbReference>
<dbReference type="Gene3D" id="2.130.10.130">
    <property type="entry name" value="Integrin alpha, N-terminal"/>
    <property type="match status" value="1"/>
</dbReference>
<evidence type="ECO:0000313" key="3">
    <source>
        <dbReference type="EMBL" id="QDV09718.1"/>
    </source>
</evidence>
<evidence type="ECO:0000256" key="1">
    <source>
        <dbReference type="ARBA" id="ARBA00022729"/>
    </source>
</evidence>
<keyword evidence="4" id="KW-1185">Reference proteome</keyword>
<dbReference type="Pfam" id="PF13517">
    <property type="entry name" value="FG-GAP_3"/>
    <property type="match status" value="1"/>
</dbReference>
<dbReference type="PANTHER" id="PTHR44103:SF1">
    <property type="entry name" value="PROPROTEIN CONVERTASE P"/>
    <property type="match status" value="1"/>
</dbReference>
<dbReference type="AlphaFoldDB" id="A0A518F047"/>
<dbReference type="Proteomes" id="UP000320390">
    <property type="component" value="Chromosome"/>
</dbReference>
<dbReference type="EMBL" id="CP036434">
    <property type="protein sequence ID" value="QDV09718.1"/>
    <property type="molecule type" value="Genomic_DNA"/>
</dbReference>
<accession>A0A518F047</accession>
<dbReference type="RefSeq" id="WP_145204572.1">
    <property type="nucleotide sequence ID" value="NZ_CP036434.1"/>
</dbReference>
<reference evidence="3 4" key="1">
    <citation type="submission" date="2019-02" db="EMBL/GenBank/DDBJ databases">
        <title>Deep-cultivation of Planctomycetes and their phenomic and genomic characterization uncovers novel biology.</title>
        <authorList>
            <person name="Wiegand S."/>
            <person name="Jogler M."/>
            <person name="Boedeker C."/>
            <person name="Pinto D."/>
            <person name="Vollmers J."/>
            <person name="Rivas-Marin E."/>
            <person name="Kohn T."/>
            <person name="Peeters S.H."/>
            <person name="Heuer A."/>
            <person name="Rast P."/>
            <person name="Oberbeckmann S."/>
            <person name="Bunk B."/>
            <person name="Jeske O."/>
            <person name="Meyerdierks A."/>
            <person name="Storesund J.E."/>
            <person name="Kallscheuer N."/>
            <person name="Luecker S."/>
            <person name="Lage O.M."/>
            <person name="Pohl T."/>
            <person name="Merkel B.J."/>
            <person name="Hornburger P."/>
            <person name="Mueller R.-W."/>
            <person name="Bruemmer F."/>
            <person name="Labrenz M."/>
            <person name="Spormann A.M."/>
            <person name="Op den Camp H."/>
            <person name="Overmann J."/>
            <person name="Amann R."/>
            <person name="Jetten M.S.M."/>
            <person name="Mascher T."/>
            <person name="Medema M.H."/>
            <person name="Devos D.P."/>
            <person name="Kaster A.-K."/>
            <person name="Ovreas L."/>
            <person name="Rohde M."/>
            <person name="Galperin M.Y."/>
            <person name="Jogler C."/>
        </authorList>
    </citation>
    <scope>NUCLEOTIDE SEQUENCE [LARGE SCALE GENOMIC DNA]</scope>
    <source>
        <strain evidence="3 4">Poly30</strain>
    </source>
</reference>
<organism evidence="3 4">
    <name type="scientific">Saltatorellus ferox</name>
    <dbReference type="NCBI Taxonomy" id="2528018"/>
    <lineage>
        <taxon>Bacteria</taxon>
        <taxon>Pseudomonadati</taxon>
        <taxon>Planctomycetota</taxon>
        <taxon>Planctomycetia</taxon>
        <taxon>Planctomycetia incertae sedis</taxon>
        <taxon>Saltatorellus</taxon>
    </lineage>
</organism>
<dbReference type="PANTHER" id="PTHR44103">
    <property type="entry name" value="PROPROTEIN CONVERTASE P"/>
    <property type="match status" value="1"/>
</dbReference>
<keyword evidence="1 2" id="KW-0732">Signal</keyword>
<feature type="signal peptide" evidence="2">
    <location>
        <begin position="1"/>
        <end position="27"/>
    </location>
</feature>
<feature type="chain" id="PRO_5021884985" evidence="2">
    <location>
        <begin position="28"/>
        <end position="910"/>
    </location>
</feature>
<evidence type="ECO:0000256" key="2">
    <source>
        <dbReference type="SAM" id="SignalP"/>
    </source>
</evidence>
<sequence precursor="true">MRTRLPRRCHGTLAAASLPLLIAPWLAAPAAAQIGSTPRPIAIDPRPTLVLDHDRNGRDELISYGGTTQGLAAYRLAADGTMVLDRLLSVDHRKPLDIAVADMDGDGLDDLVSIETENTSGNPFLGPTLGLYYDRGGPALLFQPTNRQVEPDDRITAFDFDGDGDQDIVLYPNLQRSTATSLPTPGTIRWWENLGNGGFGYPAPPQSFPEPLLSAQPIALPQSQELNFVALRPSSGTIVILRKVGLVLQIEAQLTSLAGYSDLEVGDVNGDGIEDVMALRGGTLISPQVSVDLYLGTASGALGSPISVLAFADGFMTDLSLLDADGDSDLDLALTTVGTSSTVHRIALLSGDGLGSFGPLRYTGQGRGAARTKGLAGDFDGDGRGDLLHEVVLASGPASMTRQGTQDASGAAFEAGIARGLSGPGLETLVCDFDGDGVNDIVLPGPSRLDGWLRGRADSSGFESPRPLDATGRGLLAANLDGDTAEEILVTRSPSSVWILDSTGNGGFGSDVLLDQGSAELNVETLAAVDLDGDGDLDLTATDRVTQDLTWFENTGSLVFAPGVGLGFDAFPQIRSFDFGDFDGDGRLDLLTSDFTLFPFQGDTYSWHQGLGGGLFGPNQPVGMGGNDTLVVDVDGDGADDVLWTGTPGTDLLGWTPGGPMGLGQSNGMTLVPSIGGLTLLGMADYDGDGRRDLLAQSTTAQVVGYRSLGAGASFSATGVEVIPVRPQPNNQSRHVRLADLGSDFDIDVLVESTDSGRVWYENTSNGLVGTSFCGPAVPNSTGQPSRILAAGSDEAQANTLRLRVLELPANAFGFFLASQTQVPATPVIASSGRICLGGAVGRYVGPGQVQSSGATGTFALDLDLSAIPQPNGFVAAIAGSSWSFQAWNRDTSAGGTTSNFSDGLEVNVR</sequence>
<dbReference type="SUPFAM" id="SSF69318">
    <property type="entry name" value="Integrin alpha N-terminal domain"/>
    <property type="match status" value="2"/>
</dbReference>
<protein>
    <submittedName>
        <fullName evidence="3">FG-GAP repeat protein</fullName>
    </submittedName>
</protein>
<name>A0A518F047_9BACT</name>
<dbReference type="InterPro" id="IPR013517">
    <property type="entry name" value="FG-GAP"/>
</dbReference>
<evidence type="ECO:0000313" key="4">
    <source>
        <dbReference type="Proteomes" id="UP000320390"/>
    </source>
</evidence>
<gene>
    <name evidence="3" type="ORF">Poly30_52770</name>
</gene>
<dbReference type="OrthoDB" id="244732at2"/>
<proteinExistence type="predicted"/>